<accession>A0A2H0W0Q5</accession>
<dbReference type="AlphaFoldDB" id="A0A2H0W0Q5"/>
<dbReference type="Gene3D" id="3.40.50.2020">
    <property type="match status" value="1"/>
</dbReference>
<dbReference type="InterPro" id="IPR029057">
    <property type="entry name" value="PRTase-like"/>
</dbReference>
<protein>
    <recommendedName>
        <fullName evidence="2">Phosphoribosyltransferase domain-containing protein</fullName>
    </recommendedName>
</protein>
<feature type="domain" description="Phosphoribosyltransferase" evidence="2">
    <location>
        <begin position="186"/>
        <end position="237"/>
    </location>
</feature>
<dbReference type="InterPro" id="IPR051910">
    <property type="entry name" value="ComF/GntX_DNA_util-trans"/>
</dbReference>
<name>A0A2H0W0Q5_9BACT</name>
<dbReference type="Pfam" id="PF00156">
    <property type="entry name" value="Pribosyltran"/>
    <property type="match status" value="1"/>
</dbReference>
<comment type="caution">
    <text evidence="3">The sequence shown here is derived from an EMBL/GenBank/DDBJ whole genome shotgun (WGS) entry which is preliminary data.</text>
</comment>
<sequence>MQHELAKKLLVPVLDLVFPKSCISCGRGGAYACDECFDLVSFNSHFICSICHSEISLPGQCPNCPSGLIDSLVYAYYYKHPLIAETIKISKYDYIKELSVKLGQRLAMYMSQLQDRNVLSDNYDLIIPVPLHPKRYRLRAFNQAEIIAKQIGQIQNVPIISDAVVRIRHTNPQARLLANKRFSNIDKAFEVIAPQKISGKSILIVDDLVTTGATFQALAKALRQAGAKSVYAAAVAKN</sequence>
<dbReference type="PANTHER" id="PTHR47505:SF1">
    <property type="entry name" value="DNA UTILIZATION PROTEIN YHGH"/>
    <property type="match status" value="1"/>
</dbReference>
<organism evidence="3 4">
    <name type="scientific">Candidatus Buchananbacteria bacterium CG10_big_fil_rev_8_21_14_0_10_42_9</name>
    <dbReference type="NCBI Taxonomy" id="1974526"/>
    <lineage>
        <taxon>Bacteria</taxon>
        <taxon>Candidatus Buchananiibacteriota</taxon>
    </lineage>
</organism>
<dbReference type="EMBL" id="PEZZ01000029">
    <property type="protein sequence ID" value="PIS04949.1"/>
    <property type="molecule type" value="Genomic_DNA"/>
</dbReference>
<comment type="similarity">
    <text evidence="1">Belongs to the ComF/GntX family.</text>
</comment>
<dbReference type="CDD" id="cd06223">
    <property type="entry name" value="PRTases_typeI"/>
    <property type="match status" value="1"/>
</dbReference>
<dbReference type="Proteomes" id="UP000230935">
    <property type="component" value="Unassembled WGS sequence"/>
</dbReference>
<evidence type="ECO:0000313" key="4">
    <source>
        <dbReference type="Proteomes" id="UP000230935"/>
    </source>
</evidence>
<evidence type="ECO:0000259" key="2">
    <source>
        <dbReference type="Pfam" id="PF00156"/>
    </source>
</evidence>
<proteinExistence type="inferred from homology"/>
<dbReference type="SUPFAM" id="SSF53271">
    <property type="entry name" value="PRTase-like"/>
    <property type="match status" value="1"/>
</dbReference>
<dbReference type="PANTHER" id="PTHR47505">
    <property type="entry name" value="DNA UTILIZATION PROTEIN YHGH"/>
    <property type="match status" value="1"/>
</dbReference>
<gene>
    <name evidence="3" type="ORF">COT81_03685</name>
</gene>
<evidence type="ECO:0000313" key="3">
    <source>
        <dbReference type="EMBL" id="PIS04949.1"/>
    </source>
</evidence>
<evidence type="ECO:0000256" key="1">
    <source>
        <dbReference type="ARBA" id="ARBA00008007"/>
    </source>
</evidence>
<reference evidence="4" key="1">
    <citation type="submission" date="2017-09" db="EMBL/GenBank/DDBJ databases">
        <title>Depth-based differentiation of microbial function through sediment-hosted aquifers and enrichment of novel symbionts in the deep terrestrial subsurface.</title>
        <authorList>
            <person name="Probst A.J."/>
            <person name="Ladd B."/>
            <person name="Jarett J.K."/>
            <person name="Geller-Mcgrath D.E."/>
            <person name="Sieber C.M.K."/>
            <person name="Emerson J.B."/>
            <person name="Anantharaman K."/>
            <person name="Thomas B.C."/>
            <person name="Malmstrom R."/>
            <person name="Stieglmeier M."/>
            <person name="Klingl A."/>
            <person name="Woyke T."/>
            <person name="Ryan C.M."/>
            <person name="Banfield J.F."/>
        </authorList>
    </citation>
    <scope>NUCLEOTIDE SEQUENCE [LARGE SCALE GENOMIC DNA]</scope>
</reference>
<dbReference type="InterPro" id="IPR000836">
    <property type="entry name" value="PRTase_dom"/>
</dbReference>